<dbReference type="PROSITE" id="PS50923">
    <property type="entry name" value="SUSHI"/>
    <property type="match status" value="1"/>
</dbReference>
<name>A0ABM1BP67_LIMPO</name>
<dbReference type="InterPro" id="IPR035976">
    <property type="entry name" value="Sushi/SCR/CCP_sf"/>
</dbReference>
<keyword evidence="2 5" id="KW-0768">Sushi</keyword>
<accession>A0ABM1BP67</accession>
<keyword evidence="7" id="KW-1185">Reference proteome</keyword>
<feature type="domain" description="Sushi" evidence="6">
    <location>
        <begin position="1"/>
        <end position="47"/>
    </location>
</feature>
<comment type="subcellular location">
    <subcellularLocation>
        <location evidence="1">Virion</location>
    </subcellularLocation>
</comment>
<proteinExistence type="predicted"/>
<dbReference type="InterPro" id="IPR051503">
    <property type="entry name" value="ComplSys_Reg/VirEntry_Med"/>
</dbReference>
<dbReference type="PANTHER" id="PTHR45785:SF2">
    <property type="entry name" value="COMPLEMENT FACTOR H-RELATED"/>
    <property type="match status" value="1"/>
</dbReference>
<feature type="disulfide bond" evidence="5">
    <location>
        <begin position="18"/>
        <end position="45"/>
    </location>
</feature>
<dbReference type="PANTHER" id="PTHR45785">
    <property type="entry name" value="COMPLEMENT FACTOR H-RELATED"/>
    <property type="match status" value="1"/>
</dbReference>
<dbReference type="Gene3D" id="2.10.70.10">
    <property type="entry name" value="Complement Module, domain 1"/>
    <property type="match status" value="3"/>
</dbReference>
<protein>
    <submittedName>
        <fullName evidence="8">Protein lev-9-like</fullName>
    </submittedName>
</protein>
<gene>
    <name evidence="8" type="primary">LOC106469996</name>
</gene>
<dbReference type="RefSeq" id="XP_013785969.1">
    <property type="nucleotide sequence ID" value="XM_013930515.2"/>
</dbReference>
<evidence type="ECO:0000256" key="3">
    <source>
        <dbReference type="ARBA" id="ARBA00022729"/>
    </source>
</evidence>
<evidence type="ECO:0000259" key="6">
    <source>
        <dbReference type="PROSITE" id="PS50923"/>
    </source>
</evidence>
<reference evidence="8" key="1">
    <citation type="submission" date="2025-08" db="UniProtKB">
        <authorList>
            <consortium name="RefSeq"/>
        </authorList>
    </citation>
    <scope>IDENTIFICATION</scope>
    <source>
        <tissue evidence="8">Muscle</tissue>
    </source>
</reference>
<dbReference type="Pfam" id="PF00084">
    <property type="entry name" value="Sushi"/>
    <property type="match status" value="2"/>
</dbReference>
<dbReference type="InterPro" id="IPR000436">
    <property type="entry name" value="Sushi_SCR_CCP_dom"/>
</dbReference>
<keyword evidence="3" id="KW-0732">Signal</keyword>
<dbReference type="SUPFAM" id="SSF57535">
    <property type="entry name" value="Complement control module/SCR domain"/>
    <property type="match status" value="2"/>
</dbReference>
<evidence type="ECO:0000313" key="7">
    <source>
        <dbReference type="Proteomes" id="UP000694941"/>
    </source>
</evidence>
<sequence>MVLTSEKIATGSIAIFSCDAGRTLMGSHLLKCMENGMWTFDEPKCFKNCVLPHLNDGNIGKKRITYRDEIEILHFDKIEQNTSLAHGEKVVIRCNRNFWFMGFLNSTWKNNEITCNDGQWNSEPMCIPARCHSAQLSNWKGVMTAKLKNIYNHNELAFIHCATGYKKVSDIRCIYGLWRLLSGQHPCEFGYCQKPNIDGGSVEESNWGFFHKKAENDYYEEGKKLYVKCDDNEEKVTIECKNGQWEPDLHCLEERVTTPSTTTFISRESTESVCQIVKHDEYLMIFYNLTQLKTGDKVENGGKIRFHCHLVGIKRLIGVKETHCIKGDWSEDFPYCSDPNDPDQVVVFVAFSDDSLVPEGPGGVYLVPLSTSLKMMCKTVAGSPGIAWTTTVEENIETNSPWTKKIQA</sequence>
<keyword evidence="4 5" id="KW-1015">Disulfide bond</keyword>
<dbReference type="SMART" id="SM00032">
    <property type="entry name" value="CCP"/>
    <property type="match status" value="4"/>
</dbReference>
<dbReference type="CDD" id="cd00033">
    <property type="entry name" value="CCP"/>
    <property type="match status" value="1"/>
</dbReference>
<dbReference type="Proteomes" id="UP000694941">
    <property type="component" value="Unplaced"/>
</dbReference>
<evidence type="ECO:0000256" key="1">
    <source>
        <dbReference type="ARBA" id="ARBA00004328"/>
    </source>
</evidence>
<evidence type="ECO:0000256" key="2">
    <source>
        <dbReference type="ARBA" id="ARBA00022659"/>
    </source>
</evidence>
<comment type="caution">
    <text evidence="5">Lacks conserved residue(s) required for the propagation of feature annotation.</text>
</comment>
<organism evidence="7 8">
    <name type="scientific">Limulus polyphemus</name>
    <name type="common">Atlantic horseshoe crab</name>
    <dbReference type="NCBI Taxonomy" id="6850"/>
    <lineage>
        <taxon>Eukaryota</taxon>
        <taxon>Metazoa</taxon>
        <taxon>Ecdysozoa</taxon>
        <taxon>Arthropoda</taxon>
        <taxon>Chelicerata</taxon>
        <taxon>Merostomata</taxon>
        <taxon>Xiphosura</taxon>
        <taxon>Limulidae</taxon>
        <taxon>Limulus</taxon>
    </lineage>
</organism>
<evidence type="ECO:0000256" key="5">
    <source>
        <dbReference type="PROSITE-ProRule" id="PRU00302"/>
    </source>
</evidence>
<dbReference type="PROSITE" id="PS51257">
    <property type="entry name" value="PROKAR_LIPOPROTEIN"/>
    <property type="match status" value="1"/>
</dbReference>
<evidence type="ECO:0000313" key="8">
    <source>
        <dbReference type="RefSeq" id="XP_013785969.1"/>
    </source>
</evidence>
<evidence type="ECO:0000256" key="4">
    <source>
        <dbReference type="ARBA" id="ARBA00023157"/>
    </source>
</evidence>
<dbReference type="GeneID" id="106469996"/>